<protein>
    <recommendedName>
        <fullName evidence="5">Glycosyltransferase 2-like domain-containing protein</fullName>
    </recommendedName>
</protein>
<comment type="caution">
    <text evidence="4">The sequence shown here is derived from an EMBL/GenBank/DDBJ whole genome shotgun (WGS) entry which is preliminary data.</text>
</comment>
<comment type="similarity">
    <text evidence="1">Belongs to the glycosyltransferase 2 family.</text>
</comment>
<keyword evidence="3" id="KW-0808">Transferase</keyword>
<dbReference type="EMBL" id="LAZR01016938">
    <property type="protein sequence ID" value="KKM02414.1"/>
    <property type="molecule type" value="Genomic_DNA"/>
</dbReference>
<evidence type="ECO:0000313" key="4">
    <source>
        <dbReference type="EMBL" id="KKM02414.1"/>
    </source>
</evidence>
<name>A0A0F9GUG8_9ZZZZ</name>
<evidence type="ECO:0000256" key="1">
    <source>
        <dbReference type="ARBA" id="ARBA00006739"/>
    </source>
</evidence>
<dbReference type="InterPro" id="IPR029044">
    <property type="entry name" value="Nucleotide-diphossugar_trans"/>
</dbReference>
<dbReference type="GO" id="GO:0016757">
    <property type="term" value="F:glycosyltransferase activity"/>
    <property type="evidence" value="ECO:0007669"/>
    <property type="project" value="UniProtKB-KW"/>
</dbReference>
<organism evidence="4">
    <name type="scientific">marine sediment metagenome</name>
    <dbReference type="NCBI Taxonomy" id="412755"/>
    <lineage>
        <taxon>unclassified sequences</taxon>
        <taxon>metagenomes</taxon>
        <taxon>ecological metagenomes</taxon>
    </lineage>
</organism>
<evidence type="ECO:0000256" key="2">
    <source>
        <dbReference type="ARBA" id="ARBA00022676"/>
    </source>
</evidence>
<keyword evidence="2" id="KW-0328">Glycosyltransferase</keyword>
<accession>A0A0F9GUG8</accession>
<reference evidence="4" key="1">
    <citation type="journal article" date="2015" name="Nature">
        <title>Complex archaea that bridge the gap between prokaryotes and eukaryotes.</title>
        <authorList>
            <person name="Spang A."/>
            <person name="Saw J.H."/>
            <person name="Jorgensen S.L."/>
            <person name="Zaremba-Niedzwiedzka K."/>
            <person name="Martijn J."/>
            <person name="Lind A.E."/>
            <person name="van Eijk R."/>
            <person name="Schleper C."/>
            <person name="Guy L."/>
            <person name="Ettema T.J."/>
        </authorList>
    </citation>
    <scope>NUCLEOTIDE SEQUENCE</scope>
</reference>
<gene>
    <name evidence="4" type="ORF">LCGC14_1784680</name>
</gene>
<dbReference type="SUPFAM" id="SSF53448">
    <property type="entry name" value="Nucleotide-diphospho-sugar transferases"/>
    <property type="match status" value="1"/>
</dbReference>
<evidence type="ECO:0000256" key="3">
    <source>
        <dbReference type="ARBA" id="ARBA00022679"/>
    </source>
</evidence>
<dbReference type="Gene3D" id="3.90.550.10">
    <property type="entry name" value="Spore Coat Polysaccharide Biosynthesis Protein SpsA, Chain A"/>
    <property type="match status" value="1"/>
</dbReference>
<evidence type="ECO:0008006" key="5">
    <source>
        <dbReference type="Google" id="ProtNLM"/>
    </source>
</evidence>
<proteinExistence type="inferred from homology"/>
<sequence length="299" mass="34487">MSSSLVGMVTYGGLEFSKLTIKGIRETTTKPIFFYVVVGKPNDLATIEWLNSEGIPHIIHNENYGFPCSVNDIYDFAWNRNNFDNIIMVGNDIYPYPYAIDSMIEIAETTDYEWIAAKQLVDSRLLVDLYPEVSKYFNGPDCIFSDFNSRPWEVFTDYSEKIEIADDAISNVHDLCLYKRGVFDKIGYVDVNFYPAYYEDNDYARRGVNAKIKACTLVNALYFHFWSRTIKQEGGASNPTYFGKNGAFYRTKWGGNFANEAYKIPFNEKPFELTKGIFLSPSLKIDSRDNEKAIINYWR</sequence>
<dbReference type="PANTHER" id="PTHR43179">
    <property type="entry name" value="RHAMNOSYLTRANSFERASE WBBL"/>
    <property type="match status" value="1"/>
</dbReference>
<dbReference type="AlphaFoldDB" id="A0A0F9GUG8"/>
<dbReference type="PANTHER" id="PTHR43179:SF12">
    <property type="entry name" value="GALACTOFURANOSYLTRANSFERASE GLFT2"/>
    <property type="match status" value="1"/>
</dbReference>